<dbReference type="STRING" id="331648.BST97_04095"/>
<gene>
    <name evidence="1" type="ORF">BST97_04095</name>
</gene>
<reference evidence="1 2" key="1">
    <citation type="submission" date="2016-11" db="EMBL/GenBank/DDBJ databases">
        <title>Trade-off between light-utilization and light-protection in marine flavobacteria.</title>
        <authorList>
            <person name="Kumagai Y."/>
        </authorList>
    </citation>
    <scope>NUCLEOTIDE SEQUENCE [LARGE SCALE GENOMIC DNA]</scope>
    <source>
        <strain evidence="1 2">JCM 13191</strain>
    </source>
</reference>
<keyword evidence="2" id="KW-1185">Reference proteome</keyword>
<name>A0A1W6MP41_9FLAO</name>
<evidence type="ECO:0000313" key="2">
    <source>
        <dbReference type="Proteomes" id="UP000193431"/>
    </source>
</evidence>
<protein>
    <submittedName>
        <fullName evidence="1">Uncharacterized protein</fullName>
    </submittedName>
</protein>
<evidence type="ECO:0000313" key="1">
    <source>
        <dbReference type="EMBL" id="ARN79370.1"/>
    </source>
</evidence>
<proteinExistence type="predicted"/>
<dbReference type="EMBL" id="CP019344">
    <property type="protein sequence ID" value="ARN79370.1"/>
    <property type="molecule type" value="Genomic_DNA"/>
</dbReference>
<dbReference type="Proteomes" id="UP000193431">
    <property type="component" value="Chromosome"/>
</dbReference>
<dbReference type="AlphaFoldDB" id="A0A1W6MP41"/>
<organism evidence="1 2">
    <name type="scientific">Nonlabens spongiae</name>
    <dbReference type="NCBI Taxonomy" id="331648"/>
    <lineage>
        <taxon>Bacteria</taxon>
        <taxon>Pseudomonadati</taxon>
        <taxon>Bacteroidota</taxon>
        <taxon>Flavobacteriia</taxon>
        <taxon>Flavobacteriales</taxon>
        <taxon>Flavobacteriaceae</taxon>
        <taxon>Nonlabens</taxon>
    </lineage>
</organism>
<sequence>MGGLALSNKLIEKYFSYLRLLDDQSKKKLIKKLTGSMKSSASSKKDISEFFGAWIDDRTSQQINEEIRVSRVDKQDGITF</sequence>
<dbReference type="OrthoDB" id="1376248at2"/>
<accession>A0A1W6MP41</accession>